<dbReference type="Proteomes" id="UP000054740">
    <property type="component" value="Unassembled WGS sequence"/>
</dbReference>
<name>A0A158GGW5_CABCO</name>
<accession>A0A158GGW5</accession>
<evidence type="ECO:0000313" key="1">
    <source>
        <dbReference type="EMBL" id="SAL31262.1"/>
    </source>
</evidence>
<dbReference type="AlphaFoldDB" id="A0A158GGW5"/>
<evidence type="ECO:0000313" key="2">
    <source>
        <dbReference type="Proteomes" id="UP000054740"/>
    </source>
</evidence>
<dbReference type="Pfam" id="PF20126">
    <property type="entry name" value="TumE"/>
    <property type="match status" value="1"/>
</dbReference>
<dbReference type="InterPro" id="IPR045397">
    <property type="entry name" value="TumE-like"/>
</dbReference>
<dbReference type="EMBL" id="FCNY02000004">
    <property type="protein sequence ID" value="SAL31262.1"/>
    <property type="molecule type" value="Genomic_DNA"/>
</dbReference>
<organism evidence="1 2">
    <name type="scientific">Caballeronia cordobensis</name>
    <name type="common">Burkholderia cordobensis</name>
    <dbReference type="NCBI Taxonomy" id="1353886"/>
    <lineage>
        <taxon>Bacteria</taxon>
        <taxon>Pseudomonadati</taxon>
        <taxon>Pseudomonadota</taxon>
        <taxon>Betaproteobacteria</taxon>
        <taxon>Burkholderiales</taxon>
        <taxon>Burkholderiaceae</taxon>
        <taxon>Caballeronia</taxon>
    </lineage>
</organism>
<gene>
    <name evidence="1" type="ORF">AWB70_01988</name>
</gene>
<sequence length="119" mass="13899">MVGGVEMLEYLTTHEGVVKMSNSKATRVFYIHEEVSPGAFVELNIWRVPQPVPGCTHSYKYRLAYVINGECVLRYDNERGKGDHRHFGNAETPYEFRSVKQLSADFFLNVQVWNRWRSR</sequence>
<reference evidence="2" key="1">
    <citation type="submission" date="2016-01" db="EMBL/GenBank/DDBJ databases">
        <authorList>
            <person name="Peeters C."/>
        </authorList>
    </citation>
    <scope>NUCLEOTIDE SEQUENCE [LARGE SCALE GENOMIC DNA]</scope>
</reference>
<keyword evidence="2" id="KW-1185">Reference proteome</keyword>
<proteinExistence type="predicted"/>
<protein>
    <submittedName>
        <fullName evidence="1">Uncharacterized protein</fullName>
    </submittedName>
</protein>